<dbReference type="SUPFAM" id="SSF51197">
    <property type="entry name" value="Clavaminate synthase-like"/>
    <property type="match status" value="1"/>
</dbReference>
<dbReference type="InterPro" id="IPR050295">
    <property type="entry name" value="Plant_2OG-oxidoreductases"/>
</dbReference>
<keyword evidence="5 6" id="KW-0408">Iron</keyword>
<dbReference type="FunFam" id="2.60.120.330:FF:000001">
    <property type="entry name" value="Protein SRG1"/>
    <property type="match status" value="1"/>
</dbReference>
<comment type="caution">
    <text evidence="8">The sequence shown here is derived from an EMBL/GenBank/DDBJ whole genome shotgun (WGS) entry which is preliminary data.</text>
</comment>
<dbReference type="PROSITE" id="PS51471">
    <property type="entry name" value="FE2OG_OXY"/>
    <property type="match status" value="1"/>
</dbReference>
<name>A0A2K3LCY9_TRIPR</name>
<dbReference type="InterPro" id="IPR026992">
    <property type="entry name" value="DIOX_N"/>
</dbReference>
<accession>A0A2K3LCY9</accession>
<organism evidence="8 9">
    <name type="scientific">Trifolium pratense</name>
    <name type="common">Red clover</name>
    <dbReference type="NCBI Taxonomy" id="57577"/>
    <lineage>
        <taxon>Eukaryota</taxon>
        <taxon>Viridiplantae</taxon>
        <taxon>Streptophyta</taxon>
        <taxon>Embryophyta</taxon>
        <taxon>Tracheophyta</taxon>
        <taxon>Spermatophyta</taxon>
        <taxon>Magnoliopsida</taxon>
        <taxon>eudicotyledons</taxon>
        <taxon>Gunneridae</taxon>
        <taxon>Pentapetalae</taxon>
        <taxon>rosids</taxon>
        <taxon>fabids</taxon>
        <taxon>Fabales</taxon>
        <taxon>Fabaceae</taxon>
        <taxon>Papilionoideae</taxon>
        <taxon>50 kb inversion clade</taxon>
        <taxon>NPAAA clade</taxon>
        <taxon>Hologalegina</taxon>
        <taxon>IRL clade</taxon>
        <taxon>Trifolieae</taxon>
        <taxon>Trifolium</taxon>
    </lineage>
</organism>
<dbReference type="Gene3D" id="2.60.120.330">
    <property type="entry name" value="B-lactam Antibiotic, Isopenicillin N Synthase, Chain"/>
    <property type="match status" value="1"/>
</dbReference>
<gene>
    <name evidence="8" type="ORF">L195_g032300</name>
</gene>
<dbReference type="AlphaFoldDB" id="A0A2K3LCY9"/>
<dbReference type="GO" id="GO:0046872">
    <property type="term" value="F:metal ion binding"/>
    <property type="evidence" value="ECO:0007669"/>
    <property type="project" value="UniProtKB-KW"/>
</dbReference>
<keyword evidence="2 6" id="KW-0479">Metal-binding</keyword>
<evidence type="ECO:0000256" key="3">
    <source>
        <dbReference type="ARBA" id="ARBA00022896"/>
    </source>
</evidence>
<reference evidence="8 9" key="1">
    <citation type="journal article" date="2014" name="Am. J. Bot.">
        <title>Genome assembly and annotation for red clover (Trifolium pratense; Fabaceae).</title>
        <authorList>
            <person name="Istvanek J."/>
            <person name="Jaros M."/>
            <person name="Krenek A."/>
            <person name="Repkova J."/>
        </authorList>
    </citation>
    <scope>NUCLEOTIDE SEQUENCE [LARGE SCALE GENOMIC DNA]</scope>
    <source>
        <strain evidence="9">cv. Tatra</strain>
        <tissue evidence="8">Young leaves</tissue>
    </source>
</reference>
<dbReference type="STRING" id="57577.A0A2K3LCY9"/>
<evidence type="ECO:0000259" key="7">
    <source>
        <dbReference type="PROSITE" id="PS51471"/>
    </source>
</evidence>
<comment type="similarity">
    <text evidence="1 6">Belongs to the iron/ascorbate-dependent oxidoreductase family.</text>
</comment>
<keyword evidence="4 6" id="KW-0560">Oxidoreductase</keyword>
<evidence type="ECO:0000256" key="4">
    <source>
        <dbReference type="ARBA" id="ARBA00023002"/>
    </source>
</evidence>
<sequence>MAMMKGTSLLVPSVQELAKQAITKVPERYVHPNQDPIVASNTNNSLPQVPVIDLSKLLSDDATELENLDHACRDWGFFQLINHKVNPSIVENMKIGVEQFFNLPIEEKKKKFWQTPNDMQGFGQLFVVSDEQKLEWADMFYINTFPLYSRHPHLIPTIPLPFRDHLETYCLELKKILVKIIGSMEKALKMKTNELLEFFEDPGQGLRMNYYPPCPQPENVIGLNPHSDSGALTILLQVNEVEGLQIRKDGMWIPVKPLSNAFVINIGDMLEILTNGIYRSIEHRATINSKNERISIATFHRPQMSRHIGPTPTLITAERPALFKTIGVADYLNGFMLRKLHGKSYIDVVKI</sequence>
<dbReference type="EMBL" id="ASHM01030501">
    <property type="protein sequence ID" value="PNX76354.1"/>
    <property type="molecule type" value="Genomic_DNA"/>
</dbReference>
<evidence type="ECO:0000256" key="1">
    <source>
        <dbReference type="ARBA" id="ARBA00008056"/>
    </source>
</evidence>
<keyword evidence="3" id="KW-0847">Vitamin C</keyword>
<dbReference type="GO" id="GO:0031418">
    <property type="term" value="F:L-ascorbic acid binding"/>
    <property type="evidence" value="ECO:0007669"/>
    <property type="project" value="UniProtKB-KW"/>
</dbReference>
<evidence type="ECO:0000313" key="9">
    <source>
        <dbReference type="Proteomes" id="UP000236291"/>
    </source>
</evidence>
<evidence type="ECO:0000256" key="5">
    <source>
        <dbReference type="ARBA" id="ARBA00023004"/>
    </source>
</evidence>
<dbReference type="PANTHER" id="PTHR47991">
    <property type="entry name" value="OXOGLUTARATE/IRON-DEPENDENT DIOXYGENASE"/>
    <property type="match status" value="1"/>
</dbReference>
<dbReference type="Pfam" id="PF14226">
    <property type="entry name" value="DIOX_N"/>
    <property type="match status" value="1"/>
</dbReference>
<dbReference type="InterPro" id="IPR005123">
    <property type="entry name" value="Oxoglu/Fe-dep_dioxygenase_dom"/>
</dbReference>
<dbReference type="GO" id="GO:0016491">
    <property type="term" value="F:oxidoreductase activity"/>
    <property type="evidence" value="ECO:0007669"/>
    <property type="project" value="UniProtKB-KW"/>
</dbReference>
<dbReference type="Proteomes" id="UP000236291">
    <property type="component" value="Unassembled WGS sequence"/>
</dbReference>
<evidence type="ECO:0000256" key="6">
    <source>
        <dbReference type="RuleBase" id="RU003682"/>
    </source>
</evidence>
<dbReference type="InterPro" id="IPR027443">
    <property type="entry name" value="IPNS-like_sf"/>
</dbReference>
<dbReference type="ExpressionAtlas" id="A0A2K3LCY9">
    <property type="expression patterns" value="baseline"/>
</dbReference>
<evidence type="ECO:0000313" key="8">
    <source>
        <dbReference type="EMBL" id="PNX76354.1"/>
    </source>
</evidence>
<evidence type="ECO:0000256" key="2">
    <source>
        <dbReference type="ARBA" id="ARBA00022723"/>
    </source>
</evidence>
<protein>
    <submittedName>
        <fullName evidence="8">Protein SRG1-like</fullName>
    </submittedName>
</protein>
<reference evidence="8 9" key="2">
    <citation type="journal article" date="2017" name="Front. Plant Sci.">
        <title>Gene Classification and Mining of Molecular Markers Useful in Red Clover (Trifolium pratense) Breeding.</title>
        <authorList>
            <person name="Istvanek J."/>
            <person name="Dluhosova J."/>
            <person name="Dluhos P."/>
            <person name="Patkova L."/>
            <person name="Nedelnik J."/>
            <person name="Repkova J."/>
        </authorList>
    </citation>
    <scope>NUCLEOTIDE SEQUENCE [LARGE SCALE GENOMIC DNA]</scope>
    <source>
        <strain evidence="9">cv. Tatra</strain>
        <tissue evidence="8">Young leaves</tissue>
    </source>
</reference>
<proteinExistence type="inferred from homology"/>
<dbReference type="InterPro" id="IPR044861">
    <property type="entry name" value="IPNS-like_FE2OG_OXY"/>
</dbReference>
<feature type="domain" description="Fe2OG dioxygenase" evidence="7">
    <location>
        <begin position="202"/>
        <end position="302"/>
    </location>
</feature>
<dbReference type="Pfam" id="PF03171">
    <property type="entry name" value="2OG-FeII_Oxy"/>
    <property type="match status" value="1"/>
</dbReference>